<name>A0ABW4EV61_9PSEU</name>
<evidence type="ECO:0000256" key="4">
    <source>
        <dbReference type="SAM" id="MobiDB-lite"/>
    </source>
</evidence>
<evidence type="ECO:0000256" key="1">
    <source>
        <dbReference type="ARBA" id="ARBA00023015"/>
    </source>
</evidence>
<keyword evidence="1" id="KW-0805">Transcription regulation</keyword>
<feature type="compositionally biased region" description="Pro residues" evidence="4">
    <location>
        <begin position="249"/>
        <end position="258"/>
    </location>
</feature>
<comment type="caution">
    <text evidence="7">The sequence shown here is derived from an EMBL/GenBank/DDBJ whole genome shotgun (WGS) entry which is preliminary data.</text>
</comment>
<dbReference type="SUPFAM" id="SSF46785">
    <property type="entry name" value="Winged helix' DNA-binding domain"/>
    <property type="match status" value="1"/>
</dbReference>
<keyword evidence="3" id="KW-0804">Transcription</keyword>
<evidence type="ECO:0000259" key="6">
    <source>
        <dbReference type="PROSITE" id="PS51078"/>
    </source>
</evidence>
<dbReference type="PANTHER" id="PTHR30136">
    <property type="entry name" value="HELIX-TURN-HELIX TRANSCRIPTIONAL REGULATOR, ICLR FAMILY"/>
    <property type="match status" value="1"/>
</dbReference>
<proteinExistence type="predicted"/>
<dbReference type="InterPro" id="IPR014757">
    <property type="entry name" value="Tscrpt_reg_IclR_C"/>
</dbReference>
<reference evidence="8" key="1">
    <citation type="journal article" date="2019" name="Int. J. Syst. Evol. Microbiol.">
        <title>The Global Catalogue of Microorganisms (GCM) 10K type strain sequencing project: providing services to taxonomists for standard genome sequencing and annotation.</title>
        <authorList>
            <consortium name="The Broad Institute Genomics Platform"/>
            <consortium name="The Broad Institute Genome Sequencing Center for Infectious Disease"/>
            <person name="Wu L."/>
            <person name="Ma J."/>
        </authorList>
    </citation>
    <scope>NUCLEOTIDE SEQUENCE [LARGE SCALE GENOMIC DNA]</scope>
    <source>
        <strain evidence="8">CCM 7043</strain>
    </source>
</reference>
<gene>
    <name evidence="7" type="ORF">ACFSJD_10770</name>
</gene>
<dbReference type="EMBL" id="JBHUCO010000012">
    <property type="protein sequence ID" value="MFD1517974.1"/>
    <property type="molecule type" value="Genomic_DNA"/>
</dbReference>
<feature type="domain" description="HTH iclR-type" evidence="5">
    <location>
        <begin position="5"/>
        <end position="67"/>
    </location>
</feature>
<dbReference type="Pfam" id="PF01614">
    <property type="entry name" value="IclR_C"/>
    <property type="match status" value="1"/>
</dbReference>
<dbReference type="RefSeq" id="WP_344719987.1">
    <property type="nucleotide sequence ID" value="NZ_BAAAUS010000006.1"/>
</dbReference>
<protein>
    <submittedName>
        <fullName evidence="7">Helix-turn-helix domain-containing protein</fullName>
    </submittedName>
</protein>
<dbReference type="Gene3D" id="1.10.10.10">
    <property type="entry name" value="Winged helix-like DNA-binding domain superfamily/Winged helix DNA-binding domain"/>
    <property type="match status" value="1"/>
</dbReference>
<dbReference type="Proteomes" id="UP001597114">
    <property type="component" value="Unassembled WGS sequence"/>
</dbReference>
<keyword evidence="2" id="KW-0238">DNA-binding</keyword>
<dbReference type="InterPro" id="IPR036388">
    <property type="entry name" value="WH-like_DNA-bd_sf"/>
</dbReference>
<dbReference type="Gene3D" id="3.30.450.40">
    <property type="match status" value="1"/>
</dbReference>
<evidence type="ECO:0000256" key="2">
    <source>
        <dbReference type="ARBA" id="ARBA00023125"/>
    </source>
</evidence>
<organism evidence="7 8">
    <name type="scientific">Pseudonocardia yunnanensis</name>
    <dbReference type="NCBI Taxonomy" id="58107"/>
    <lineage>
        <taxon>Bacteria</taxon>
        <taxon>Bacillati</taxon>
        <taxon>Actinomycetota</taxon>
        <taxon>Actinomycetes</taxon>
        <taxon>Pseudonocardiales</taxon>
        <taxon>Pseudonocardiaceae</taxon>
        <taxon>Pseudonocardia</taxon>
    </lineage>
</organism>
<dbReference type="SMART" id="SM00346">
    <property type="entry name" value="HTH_ICLR"/>
    <property type="match status" value="1"/>
</dbReference>
<feature type="region of interest" description="Disordered" evidence="4">
    <location>
        <begin position="237"/>
        <end position="258"/>
    </location>
</feature>
<keyword evidence="8" id="KW-1185">Reference proteome</keyword>
<dbReference type="Pfam" id="PF09339">
    <property type="entry name" value="HTH_IclR"/>
    <property type="match status" value="1"/>
</dbReference>
<accession>A0ABW4EV61</accession>
<sequence length="258" mass="27252">MSSDVPAVEKAIRILERLAVEYPRPVSPATLIADLALNRSTCYGILATLRAQGWGVSPERAGWTLGPRLLTLARTGEHTAGVVREELDELSMRLRAVTVAVVPDGSGEFVVVATGECTQGVRVSIGIGDRLPEPATAVRQVVAAWGLQGEASRHRLPPDELRDQGDVVTRVRADGFGRSAGAADQPHGVAAAAAFDADGRVRMIVTVLAMPDRKSDEEMDRIGRAVRDAAVAISTRTGGVPPAYDVRADPPPVSGIGR</sequence>
<dbReference type="InterPro" id="IPR005471">
    <property type="entry name" value="Tscrpt_reg_IclR_N"/>
</dbReference>
<dbReference type="InterPro" id="IPR029016">
    <property type="entry name" value="GAF-like_dom_sf"/>
</dbReference>
<evidence type="ECO:0000256" key="3">
    <source>
        <dbReference type="ARBA" id="ARBA00023163"/>
    </source>
</evidence>
<evidence type="ECO:0000259" key="5">
    <source>
        <dbReference type="PROSITE" id="PS51077"/>
    </source>
</evidence>
<dbReference type="PROSITE" id="PS51077">
    <property type="entry name" value="HTH_ICLR"/>
    <property type="match status" value="1"/>
</dbReference>
<dbReference type="InterPro" id="IPR036390">
    <property type="entry name" value="WH_DNA-bd_sf"/>
</dbReference>
<dbReference type="InterPro" id="IPR050707">
    <property type="entry name" value="HTH_MetabolicPath_Reg"/>
</dbReference>
<dbReference type="SUPFAM" id="SSF55781">
    <property type="entry name" value="GAF domain-like"/>
    <property type="match status" value="1"/>
</dbReference>
<evidence type="ECO:0000313" key="8">
    <source>
        <dbReference type="Proteomes" id="UP001597114"/>
    </source>
</evidence>
<feature type="domain" description="IclR-ED" evidence="6">
    <location>
        <begin position="61"/>
        <end position="239"/>
    </location>
</feature>
<dbReference type="PROSITE" id="PS51078">
    <property type="entry name" value="ICLR_ED"/>
    <property type="match status" value="1"/>
</dbReference>
<dbReference type="PANTHER" id="PTHR30136:SF24">
    <property type="entry name" value="HTH-TYPE TRANSCRIPTIONAL REPRESSOR ALLR"/>
    <property type="match status" value="1"/>
</dbReference>
<evidence type="ECO:0000313" key="7">
    <source>
        <dbReference type="EMBL" id="MFD1517974.1"/>
    </source>
</evidence>